<dbReference type="AlphaFoldDB" id="A0A0M3JNW6"/>
<reference evidence="1 2" key="2">
    <citation type="submission" date="2018-11" db="EMBL/GenBank/DDBJ databases">
        <authorList>
            <consortium name="Pathogen Informatics"/>
        </authorList>
    </citation>
    <scope>NUCLEOTIDE SEQUENCE [LARGE SCALE GENOMIC DNA]</scope>
</reference>
<accession>A0A0M3JNW6</accession>
<reference evidence="3" key="1">
    <citation type="submission" date="2017-02" db="UniProtKB">
        <authorList>
            <consortium name="WormBaseParasite"/>
        </authorList>
    </citation>
    <scope>IDENTIFICATION</scope>
</reference>
<dbReference type="EMBL" id="UYRR01026637">
    <property type="protein sequence ID" value="VDK36702.1"/>
    <property type="molecule type" value="Genomic_DNA"/>
</dbReference>
<dbReference type="WBParaSite" id="ASIM_0000935801-mRNA-1">
    <property type="protein sequence ID" value="ASIM_0000935801-mRNA-1"/>
    <property type="gene ID" value="ASIM_0000935801"/>
</dbReference>
<name>A0A0M3JNW6_ANISI</name>
<dbReference type="OrthoDB" id="5325112at2759"/>
<sequence length="58" mass="6599">MNIGSRTGEPLIVDITDKELIAYCRDNFLFFQEYDGSASSLPKVKFTSQPLQIGSFFY</sequence>
<keyword evidence="2" id="KW-1185">Reference proteome</keyword>
<evidence type="ECO:0000313" key="2">
    <source>
        <dbReference type="Proteomes" id="UP000267096"/>
    </source>
</evidence>
<protein>
    <submittedName>
        <fullName evidence="3">FRG domain-containing protein</fullName>
    </submittedName>
</protein>
<dbReference type="Proteomes" id="UP000267096">
    <property type="component" value="Unassembled WGS sequence"/>
</dbReference>
<evidence type="ECO:0000313" key="1">
    <source>
        <dbReference type="EMBL" id="VDK36702.1"/>
    </source>
</evidence>
<organism evidence="3">
    <name type="scientific">Anisakis simplex</name>
    <name type="common">Herring worm</name>
    <dbReference type="NCBI Taxonomy" id="6269"/>
    <lineage>
        <taxon>Eukaryota</taxon>
        <taxon>Metazoa</taxon>
        <taxon>Ecdysozoa</taxon>
        <taxon>Nematoda</taxon>
        <taxon>Chromadorea</taxon>
        <taxon>Rhabditida</taxon>
        <taxon>Spirurina</taxon>
        <taxon>Ascaridomorpha</taxon>
        <taxon>Ascaridoidea</taxon>
        <taxon>Anisakidae</taxon>
        <taxon>Anisakis</taxon>
        <taxon>Anisakis simplex complex</taxon>
    </lineage>
</organism>
<gene>
    <name evidence="1" type="ORF">ASIM_LOCUS9087</name>
</gene>
<proteinExistence type="predicted"/>
<evidence type="ECO:0000313" key="3">
    <source>
        <dbReference type="WBParaSite" id="ASIM_0000935801-mRNA-1"/>
    </source>
</evidence>